<feature type="compositionally biased region" description="Low complexity" evidence="7">
    <location>
        <begin position="1"/>
        <end position="10"/>
    </location>
</feature>
<protein>
    <recommendedName>
        <fullName evidence="8">MI domain-containing protein</fullName>
    </recommendedName>
</protein>
<dbReference type="Gramene" id="TraesSYM3A03G01514500.1">
    <property type="protein sequence ID" value="TraesSYM3A03G01514500.1"/>
    <property type="gene ID" value="TraesSYM3A03G01514500"/>
</dbReference>
<dbReference type="Gramene" id="TraesCS3A02G446300.1">
    <property type="protein sequence ID" value="TraesCS3A02G446300.1"/>
    <property type="gene ID" value="TraesCS3A02G446300"/>
</dbReference>
<dbReference type="AlphaFoldDB" id="A0A3B6ET84"/>
<evidence type="ECO:0000256" key="5">
    <source>
        <dbReference type="ARBA" id="ARBA00023187"/>
    </source>
</evidence>
<dbReference type="EnsemblPlants" id="TraesCS3A02G446300.1">
    <property type="protein sequence ID" value="TraesCS3A02G446300.1"/>
    <property type="gene ID" value="TraesCS3A02G446300"/>
</dbReference>
<feature type="compositionally biased region" description="Acidic residues" evidence="7">
    <location>
        <begin position="490"/>
        <end position="519"/>
    </location>
</feature>
<evidence type="ECO:0000256" key="7">
    <source>
        <dbReference type="SAM" id="MobiDB-lite"/>
    </source>
</evidence>
<evidence type="ECO:0000259" key="8">
    <source>
        <dbReference type="PROSITE" id="PS51366"/>
    </source>
</evidence>
<dbReference type="Gramene" id="TraesJAG3A03G01501140.1">
    <property type="protein sequence ID" value="TraesJAG3A03G01501140.1"/>
    <property type="gene ID" value="TraesJAG3A03G01501140"/>
</dbReference>
<evidence type="ECO:0000256" key="4">
    <source>
        <dbReference type="ARBA" id="ARBA00022845"/>
    </source>
</evidence>
<dbReference type="InterPro" id="IPR050781">
    <property type="entry name" value="CWC22_splicing_factor"/>
</dbReference>
<dbReference type="Gramene" id="TraesWEE_scaffold_002568_01G000600.1">
    <property type="protein sequence ID" value="TraesWEE_scaffold_002568_01G000600.1"/>
    <property type="gene ID" value="TraesWEE_scaffold_002568_01G000600"/>
</dbReference>
<keyword evidence="4" id="KW-0810">Translation regulation</keyword>
<dbReference type="Gene3D" id="1.25.40.180">
    <property type="match status" value="1"/>
</dbReference>
<evidence type="ECO:0000256" key="6">
    <source>
        <dbReference type="ARBA" id="ARBA00023242"/>
    </source>
</evidence>
<feature type="compositionally biased region" description="Basic and acidic residues" evidence="7">
    <location>
        <begin position="169"/>
        <end position="194"/>
    </location>
</feature>
<comment type="subcellular location">
    <subcellularLocation>
        <location evidence="1">Nucleus</location>
    </subcellularLocation>
</comment>
<feature type="compositionally biased region" description="Basic residues" evidence="7">
    <location>
        <begin position="138"/>
        <end position="151"/>
    </location>
</feature>
<feature type="compositionally biased region" description="Low complexity" evidence="7">
    <location>
        <begin position="742"/>
        <end position="760"/>
    </location>
</feature>
<dbReference type="InterPro" id="IPR003890">
    <property type="entry name" value="MIF4G-like_typ-3"/>
</dbReference>
<gene>
    <name evidence="9" type="primary">LOC123063227</name>
</gene>
<sequence length="776" mass="89088">MAASASASPAASPPRRRRHRDDSPRRGDHRKPRPSPSPSRSPSPDRDADRRRRRSRASPPDRDADRRRRHDPNPSEGNGVAKPSKADDPPRSRARVSDGEEEDGRRARRPGASDDEKEGDRRRRRPRDSDDGRDDRHGSKRDRDRRRRRRSPSSESGSSPDDRRRRHRRDEGSRRRVEDRGHEERRASPERKEPTPPLPPPPPLPEMIPGRTGGIYIPPFRMAQMLRDVEDKASPEYQRLTWDALKKSINGLVNKVNATNIKNLVPELLAENLVRGRGLFCQSCIKSQMASPGFTDVFAALVAVVNTKFPEIGRLLLVRVMLQLKRAYKRNDKPQLLAATKFIAHLVNQVVVHELVALELLTVLLDNPSDDSVEVAVGFVKECGAILQDLTPQGLHAMFERFRGILHEGEIDKRVQFLIEGLFAIRKAKFQGFPAIRPELDLVEQEDQFTHDMSLETELDPETNLNVFRVNPNFAEDEKAYENLKKSILGEDDEEEEGSDDASDGEDEEESDDEEDEEQMEIRDKTETNLINLRRTIYLTIMSSVDFEEAGHKLLKIKLEPGQEMELNIMLLECCSQERTYLRYYGLLGQRFCMINKVFQENFEKCFVQQYSMIHRLETNKLRNVAKFFAHLLGTDALPWHVLAYIRLTEEDTTSSSRIFIKILFQELSEHLGIRLLNERLNDPNMQESFESVFPRDHPKNTRFSINFFTSIGLGGITESLREYLKNMPRMIMQQQKPPSPSESESSGESSDSGSSSESESSSDESEKKRRKRRKK</sequence>
<dbReference type="SUPFAM" id="SSF48371">
    <property type="entry name" value="ARM repeat"/>
    <property type="match status" value="1"/>
</dbReference>
<dbReference type="Gramene" id="TraesNOR3A03G01512830.1">
    <property type="protein sequence ID" value="TraesNOR3A03G01512830.1"/>
    <property type="gene ID" value="TraesNOR3A03G01512830"/>
</dbReference>
<evidence type="ECO:0000256" key="2">
    <source>
        <dbReference type="ARBA" id="ARBA00006856"/>
    </source>
</evidence>
<keyword evidence="6" id="KW-0539">Nucleus</keyword>
<dbReference type="Gramene" id="TraesCS3A03G1035200.1">
    <property type="protein sequence ID" value="TraesCS3A03G1035200.1.CDS"/>
    <property type="gene ID" value="TraesCS3A03G1035200"/>
</dbReference>
<dbReference type="Gramene" id="TraesMAC3A03G01489820.1">
    <property type="protein sequence ID" value="TraesMAC3A03G01489820.1"/>
    <property type="gene ID" value="TraesMAC3A03G01489820"/>
</dbReference>
<dbReference type="GO" id="GO:0071013">
    <property type="term" value="C:catalytic step 2 spliceosome"/>
    <property type="evidence" value="ECO:0000318"/>
    <property type="project" value="GO_Central"/>
</dbReference>
<dbReference type="InterPro" id="IPR016024">
    <property type="entry name" value="ARM-type_fold"/>
</dbReference>
<feature type="region of interest" description="Disordered" evidence="7">
    <location>
        <begin position="733"/>
        <end position="776"/>
    </location>
</feature>
<keyword evidence="5" id="KW-0508">mRNA splicing</keyword>
<dbReference type="Proteomes" id="UP000019116">
    <property type="component" value="Chromosome 3A"/>
</dbReference>
<dbReference type="GO" id="GO:0003723">
    <property type="term" value="F:RNA binding"/>
    <property type="evidence" value="ECO:0000318"/>
    <property type="project" value="GO_Central"/>
</dbReference>
<comment type="similarity">
    <text evidence="2">Belongs to the CWC22 family.</text>
</comment>
<reference evidence="9" key="1">
    <citation type="submission" date="2018-08" db="EMBL/GenBank/DDBJ databases">
        <authorList>
            <person name="Rossello M."/>
        </authorList>
    </citation>
    <scope>NUCLEOTIDE SEQUENCE [LARGE SCALE GENOMIC DNA]</scope>
    <source>
        <strain evidence="9">cv. Chinese Spring</strain>
    </source>
</reference>
<feature type="domain" description="MI" evidence="8">
    <location>
        <begin position="532"/>
        <end position="648"/>
    </location>
</feature>
<feature type="region of interest" description="Disordered" evidence="7">
    <location>
        <begin position="1"/>
        <end position="213"/>
    </location>
</feature>
<dbReference type="SMART" id="SM00543">
    <property type="entry name" value="MIF4G"/>
    <property type="match status" value="1"/>
</dbReference>
<dbReference type="PROSITE" id="PS51366">
    <property type="entry name" value="MI"/>
    <property type="match status" value="1"/>
</dbReference>
<dbReference type="Gramene" id="TraesLAC3A03G01435510.1">
    <property type="protein sequence ID" value="TraesLAC3A03G01435510.1"/>
    <property type="gene ID" value="TraesLAC3A03G01435510"/>
</dbReference>
<evidence type="ECO:0000313" key="9">
    <source>
        <dbReference type="EnsemblPlants" id="TraesCS3A02G446300.1"/>
    </source>
</evidence>
<reference evidence="9" key="2">
    <citation type="submission" date="2018-10" db="UniProtKB">
        <authorList>
            <consortium name="EnsemblPlants"/>
        </authorList>
    </citation>
    <scope>IDENTIFICATION</scope>
</reference>
<dbReference type="InterPro" id="IPR003891">
    <property type="entry name" value="Initiation_fac_eIF4g_MI"/>
</dbReference>
<name>A0A3B6ET84_WHEAT</name>
<keyword evidence="3" id="KW-0507">mRNA processing</keyword>
<dbReference type="Gramene" id="TraesARI3A03G01512960.1">
    <property type="protein sequence ID" value="TraesARI3A03G01512960.1"/>
    <property type="gene ID" value="TraesARI3A03G01512960"/>
</dbReference>
<evidence type="ECO:0000313" key="10">
    <source>
        <dbReference type="Proteomes" id="UP000019116"/>
    </source>
</evidence>
<dbReference type="STRING" id="4565.A0A3B6ET84"/>
<dbReference type="PANTHER" id="PTHR18034">
    <property type="entry name" value="CELL CYCLE CONTROL PROTEIN CWF22-RELATED"/>
    <property type="match status" value="1"/>
</dbReference>
<dbReference type="SMR" id="A0A3B6ET84"/>
<dbReference type="GO" id="GO:0006417">
    <property type="term" value="P:regulation of translation"/>
    <property type="evidence" value="ECO:0007669"/>
    <property type="project" value="UniProtKB-KW"/>
</dbReference>
<organism evidence="9">
    <name type="scientific">Triticum aestivum</name>
    <name type="common">Wheat</name>
    <dbReference type="NCBI Taxonomy" id="4565"/>
    <lineage>
        <taxon>Eukaryota</taxon>
        <taxon>Viridiplantae</taxon>
        <taxon>Streptophyta</taxon>
        <taxon>Embryophyta</taxon>
        <taxon>Tracheophyta</taxon>
        <taxon>Spermatophyta</taxon>
        <taxon>Magnoliopsida</taxon>
        <taxon>Liliopsida</taxon>
        <taxon>Poales</taxon>
        <taxon>Poaceae</taxon>
        <taxon>BOP clade</taxon>
        <taxon>Pooideae</taxon>
        <taxon>Triticodae</taxon>
        <taxon>Triticeae</taxon>
        <taxon>Triticinae</taxon>
        <taxon>Triticum</taxon>
    </lineage>
</organism>
<accession>A0A3B6ET84</accession>
<dbReference type="Gramene" id="TraesSTA3A03G01483310.1">
    <property type="protein sequence ID" value="TraesSTA3A03G01483310.1"/>
    <property type="gene ID" value="TraesSTA3A03G01483310"/>
</dbReference>
<dbReference type="GeneID" id="123063227"/>
<feature type="region of interest" description="Disordered" evidence="7">
    <location>
        <begin position="487"/>
        <end position="526"/>
    </location>
</feature>
<dbReference type="Gramene" id="TraesLDM3A03G01491860.1">
    <property type="protein sequence ID" value="TraesLDM3A03G01491860.1"/>
    <property type="gene ID" value="TraesLDM3A03G01491860"/>
</dbReference>
<dbReference type="Pfam" id="PF02847">
    <property type="entry name" value="MA3"/>
    <property type="match status" value="1"/>
</dbReference>
<evidence type="ECO:0000256" key="3">
    <source>
        <dbReference type="ARBA" id="ARBA00022664"/>
    </source>
</evidence>
<evidence type="ECO:0000256" key="1">
    <source>
        <dbReference type="ARBA" id="ARBA00004123"/>
    </source>
</evidence>
<dbReference type="RefSeq" id="XP_044342903.1">
    <property type="nucleotide sequence ID" value="XM_044486968.1"/>
</dbReference>
<dbReference type="OrthoDB" id="1924287at2759"/>
<keyword evidence="10" id="KW-1185">Reference proteome</keyword>
<dbReference type="GO" id="GO:0000398">
    <property type="term" value="P:mRNA splicing, via spliceosome"/>
    <property type="evidence" value="ECO:0000318"/>
    <property type="project" value="GO_Central"/>
</dbReference>
<feature type="compositionally biased region" description="Basic and acidic residues" evidence="7">
    <location>
        <begin position="84"/>
        <end position="98"/>
    </location>
</feature>
<feature type="compositionally biased region" description="Basic and acidic residues" evidence="7">
    <location>
        <begin position="111"/>
        <end position="137"/>
    </location>
</feature>
<dbReference type="SMART" id="SM00544">
    <property type="entry name" value="MA3"/>
    <property type="match status" value="1"/>
</dbReference>
<feature type="compositionally biased region" description="Pro residues" evidence="7">
    <location>
        <begin position="195"/>
        <end position="206"/>
    </location>
</feature>
<proteinExistence type="inferred from homology"/>
<dbReference type="Gramene" id="TraesCLE_scaffold_011048_01G000600.1">
    <property type="protein sequence ID" value="TraesCLE_scaffold_011048_01G000600.1"/>
    <property type="gene ID" value="TraesCLE_scaffold_011048_01G000600"/>
</dbReference>
<dbReference type="PANTHER" id="PTHR18034:SF3">
    <property type="entry name" value="PRE-MRNA-SPLICING FACTOR CWC22 HOMOLOG"/>
    <property type="match status" value="1"/>
</dbReference>
<dbReference type="FunFam" id="1.25.40.180:FF:000004">
    <property type="entry name" value="pre-mRNA-splicing factor CWC22 homolog"/>
    <property type="match status" value="1"/>
</dbReference>
<dbReference type="OMA" id="ILTEDMR"/>